<accession>A0AA36ARA7</accession>
<dbReference type="EMBL" id="OX597817">
    <property type="protein sequence ID" value="CAI9720871.1"/>
    <property type="molecule type" value="Genomic_DNA"/>
</dbReference>
<dbReference type="Proteomes" id="UP001162480">
    <property type="component" value="Chromosome 4"/>
</dbReference>
<feature type="compositionally biased region" description="Low complexity" evidence="1">
    <location>
        <begin position="108"/>
        <end position="129"/>
    </location>
</feature>
<evidence type="ECO:0000256" key="1">
    <source>
        <dbReference type="SAM" id="MobiDB-lite"/>
    </source>
</evidence>
<feature type="region of interest" description="Disordered" evidence="1">
    <location>
        <begin position="85"/>
        <end position="129"/>
    </location>
</feature>
<sequence length="129" mass="14785">MLIKYLKLLHNIHGLTSLDQPQDSCLIVCVTSRKAFHRRFLLENNEQYPRSCCSPAYSKIELKITAATNADFVGESLELESAAYKHSNMSHEKLRNSNTDDDINNGNSLKLQQRQEHQQQQQQLPLSSQ</sequence>
<protein>
    <submittedName>
        <fullName evidence="2">Uncharacterized protein</fullName>
    </submittedName>
</protein>
<proteinExistence type="predicted"/>
<keyword evidence="3" id="KW-1185">Reference proteome</keyword>
<gene>
    <name evidence="2" type="ORF">OCTVUL_1B026415</name>
</gene>
<reference evidence="2" key="1">
    <citation type="submission" date="2023-08" db="EMBL/GenBank/DDBJ databases">
        <authorList>
            <person name="Alioto T."/>
            <person name="Alioto T."/>
            <person name="Gomez Garrido J."/>
        </authorList>
    </citation>
    <scope>NUCLEOTIDE SEQUENCE</scope>
</reference>
<evidence type="ECO:0000313" key="2">
    <source>
        <dbReference type="EMBL" id="CAI9720871.1"/>
    </source>
</evidence>
<dbReference type="AlphaFoldDB" id="A0AA36ARA7"/>
<name>A0AA36ARA7_OCTVU</name>
<evidence type="ECO:0000313" key="3">
    <source>
        <dbReference type="Proteomes" id="UP001162480"/>
    </source>
</evidence>
<organism evidence="2 3">
    <name type="scientific">Octopus vulgaris</name>
    <name type="common">Common octopus</name>
    <dbReference type="NCBI Taxonomy" id="6645"/>
    <lineage>
        <taxon>Eukaryota</taxon>
        <taxon>Metazoa</taxon>
        <taxon>Spiralia</taxon>
        <taxon>Lophotrochozoa</taxon>
        <taxon>Mollusca</taxon>
        <taxon>Cephalopoda</taxon>
        <taxon>Coleoidea</taxon>
        <taxon>Octopodiformes</taxon>
        <taxon>Octopoda</taxon>
        <taxon>Incirrata</taxon>
        <taxon>Octopodidae</taxon>
        <taxon>Octopus</taxon>
    </lineage>
</organism>